<keyword evidence="11" id="KW-1133">Transmembrane helix</keyword>
<dbReference type="InterPro" id="IPR027417">
    <property type="entry name" value="P-loop_NTPase"/>
</dbReference>
<comment type="function">
    <text evidence="2 10">Catalyzes the transfer of a dimethylallyl group onto the adenine at position 37 in tRNAs that read codons beginning with uridine, leading to the formation of N6-(dimethylallyl)adenosine (i(6)A).</text>
</comment>
<comment type="subunit">
    <text evidence="10">Monomer.</text>
</comment>
<evidence type="ECO:0000256" key="11">
    <source>
        <dbReference type="SAM" id="Phobius"/>
    </source>
</evidence>
<evidence type="ECO:0000313" key="13">
    <source>
        <dbReference type="Proteomes" id="UP000229756"/>
    </source>
</evidence>
<sequence length="329" mass="37817">MISVLISVSDRLVSIWLLVYYNHLMIYILGPTSSGKTSLALKVCKKFNKEIVSADSRQIYKDFDVGTGKLPLASAGVFVEKNSGYWVLDGIKIHMYDVCDANNLYTVSDYLNDTKNLIGEDKIIVGGTGLYIDNLLGLKKPSPVPPNIKLRFDLEKKSPVDLRLMLPKEILDSMNQSDINNPRRLIRKIEVLKYESENSSTNKKREIFDNPKSSEIPYVIVLDIPREELFNRIDLWVDTIWNPLLEEAKNLVSLGYEDSFSMNGIIYKTVLGFIRQKISKHDAVRTIKNDLHAYIRRQQTWFKTYTQDYVHRFDSSDKAFSFIESILAN</sequence>
<keyword evidence="8 10" id="KW-0460">Magnesium</keyword>
<comment type="catalytic activity">
    <reaction evidence="9 10">
        <text>adenosine(37) in tRNA + dimethylallyl diphosphate = N(6)-dimethylallyladenosine(37) in tRNA + diphosphate</text>
        <dbReference type="Rhea" id="RHEA:26482"/>
        <dbReference type="Rhea" id="RHEA-COMP:10162"/>
        <dbReference type="Rhea" id="RHEA-COMP:10375"/>
        <dbReference type="ChEBI" id="CHEBI:33019"/>
        <dbReference type="ChEBI" id="CHEBI:57623"/>
        <dbReference type="ChEBI" id="CHEBI:74411"/>
        <dbReference type="ChEBI" id="CHEBI:74415"/>
        <dbReference type="EC" id="2.5.1.75"/>
    </reaction>
</comment>
<keyword evidence="11" id="KW-0472">Membrane</keyword>
<dbReference type="SUPFAM" id="SSF52540">
    <property type="entry name" value="P-loop containing nucleoside triphosphate hydrolases"/>
    <property type="match status" value="2"/>
</dbReference>
<dbReference type="Gene3D" id="3.40.50.300">
    <property type="entry name" value="P-loop containing nucleotide triphosphate hydrolases"/>
    <property type="match status" value="1"/>
</dbReference>
<dbReference type="InterPro" id="IPR018022">
    <property type="entry name" value="IPT"/>
</dbReference>
<feature type="transmembrane region" description="Helical" evidence="11">
    <location>
        <begin position="12"/>
        <end position="30"/>
    </location>
</feature>
<evidence type="ECO:0000256" key="3">
    <source>
        <dbReference type="ARBA" id="ARBA00005842"/>
    </source>
</evidence>
<dbReference type="Pfam" id="PF01715">
    <property type="entry name" value="IPPT"/>
    <property type="match status" value="1"/>
</dbReference>
<evidence type="ECO:0000256" key="6">
    <source>
        <dbReference type="ARBA" id="ARBA00022741"/>
    </source>
</evidence>
<evidence type="ECO:0000256" key="1">
    <source>
        <dbReference type="ARBA" id="ARBA00001946"/>
    </source>
</evidence>
<keyword evidence="7 10" id="KW-0067">ATP-binding</keyword>
<proteinExistence type="inferred from homology"/>
<dbReference type="InterPro" id="IPR039657">
    <property type="entry name" value="Dimethylallyltransferase"/>
</dbReference>
<dbReference type="PANTHER" id="PTHR11088:SF60">
    <property type="entry name" value="TRNA DIMETHYLALLYLTRANSFERASE"/>
    <property type="match status" value="1"/>
</dbReference>
<feature type="site" description="Interaction with substrate tRNA" evidence="10">
    <location>
        <position position="128"/>
    </location>
</feature>
<evidence type="ECO:0000313" key="12">
    <source>
        <dbReference type="EMBL" id="PJC23930.1"/>
    </source>
</evidence>
<name>A0A2M8EMH4_UNCKA</name>
<dbReference type="GO" id="GO:0006400">
    <property type="term" value="P:tRNA modification"/>
    <property type="evidence" value="ECO:0007669"/>
    <property type="project" value="TreeGrafter"/>
</dbReference>
<keyword evidence="11" id="KW-0812">Transmembrane</keyword>
<evidence type="ECO:0000256" key="2">
    <source>
        <dbReference type="ARBA" id="ARBA00003213"/>
    </source>
</evidence>
<feature type="binding site" evidence="10">
    <location>
        <begin position="32"/>
        <end position="37"/>
    </location>
    <ligand>
        <name>substrate</name>
    </ligand>
</feature>
<comment type="cofactor">
    <cofactor evidence="1 10">
        <name>Mg(2+)</name>
        <dbReference type="ChEBI" id="CHEBI:18420"/>
    </cofactor>
</comment>
<dbReference type="Gene3D" id="1.10.287.890">
    <property type="entry name" value="Crystal structure of tRNA isopentenylpyrophosphate transferase (bh2366) domain"/>
    <property type="match status" value="1"/>
</dbReference>
<feature type="binding site" evidence="10">
    <location>
        <begin position="30"/>
        <end position="37"/>
    </location>
    <ligand>
        <name>ATP</name>
        <dbReference type="ChEBI" id="CHEBI:30616"/>
    </ligand>
</feature>
<dbReference type="PANTHER" id="PTHR11088">
    <property type="entry name" value="TRNA DIMETHYLALLYLTRANSFERASE"/>
    <property type="match status" value="1"/>
</dbReference>
<reference evidence="13" key="1">
    <citation type="submission" date="2017-09" db="EMBL/GenBank/DDBJ databases">
        <title>Depth-based differentiation of microbial function through sediment-hosted aquifers and enrichment of novel symbionts in the deep terrestrial subsurface.</title>
        <authorList>
            <person name="Probst A.J."/>
            <person name="Ladd B."/>
            <person name="Jarett J.K."/>
            <person name="Geller-Mcgrath D.E."/>
            <person name="Sieber C.M.K."/>
            <person name="Emerson J.B."/>
            <person name="Anantharaman K."/>
            <person name="Thomas B.C."/>
            <person name="Malmstrom R."/>
            <person name="Stieglmeier M."/>
            <person name="Klingl A."/>
            <person name="Woyke T."/>
            <person name="Ryan C.M."/>
            <person name="Banfield J.F."/>
        </authorList>
    </citation>
    <scope>NUCLEOTIDE SEQUENCE [LARGE SCALE GENOMIC DNA]</scope>
</reference>
<keyword evidence="4 10" id="KW-0808">Transferase</keyword>
<dbReference type="HAMAP" id="MF_00185">
    <property type="entry name" value="IPP_trans"/>
    <property type="match status" value="1"/>
</dbReference>
<gene>
    <name evidence="10" type="primary">miaA</name>
    <name evidence="12" type="ORF">CO058_00750</name>
</gene>
<evidence type="ECO:0000256" key="5">
    <source>
        <dbReference type="ARBA" id="ARBA00022694"/>
    </source>
</evidence>
<protein>
    <recommendedName>
        <fullName evidence="10">tRNA dimethylallyltransferase</fullName>
        <ecNumber evidence="10">2.5.1.75</ecNumber>
    </recommendedName>
    <alternativeName>
        <fullName evidence="10">Dimethylallyl diphosphate:tRNA dimethylallyltransferase</fullName>
        <shortName evidence="10">DMAPP:tRNA dimethylallyltransferase</shortName>
        <shortName evidence="10">DMATase</shortName>
    </alternativeName>
    <alternativeName>
        <fullName evidence="10">Isopentenyl-diphosphate:tRNA isopentenyltransferase</fullName>
        <shortName evidence="10">IPP transferase</shortName>
        <shortName evidence="10">IPPT</shortName>
        <shortName evidence="10">IPTase</shortName>
    </alternativeName>
</protein>
<dbReference type="EMBL" id="PFSJ01000006">
    <property type="protein sequence ID" value="PJC23930.1"/>
    <property type="molecule type" value="Genomic_DNA"/>
</dbReference>
<evidence type="ECO:0000256" key="10">
    <source>
        <dbReference type="HAMAP-Rule" id="MF_00185"/>
    </source>
</evidence>
<accession>A0A2M8EMH4</accession>
<dbReference type="Proteomes" id="UP000229756">
    <property type="component" value="Unassembled WGS sequence"/>
</dbReference>
<evidence type="ECO:0000256" key="9">
    <source>
        <dbReference type="ARBA" id="ARBA00049563"/>
    </source>
</evidence>
<dbReference type="GO" id="GO:0005524">
    <property type="term" value="F:ATP binding"/>
    <property type="evidence" value="ECO:0007669"/>
    <property type="project" value="UniProtKB-UniRule"/>
</dbReference>
<keyword evidence="5 10" id="KW-0819">tRNA processing</keyword>
<organism evidence="12 13">
    <name type="scientific">candidate division WWE3 bacterium CG_4_9_14_0_2_um_filter_35_11</name>
    <dbReference type="NCBI Taxonomy" id="1975077"/>
    <lineage>
        <taxon>Bacteria</taxon>
        <taxon>Katanobacteria</taxon>
    </lineage>
</organism>
<comment type="similarity">
    <text evidence="3 10">Belongs to the IPP transferase family.</text>
</comment>
<evidence type="ECO:0000256" key="7">
    <source>
        <dbReference type="ARBA" id="ARBA00022840"/>
    </source>
</evidence>
<evidence type="ECO:0000256" key="8">
    <source>
        <dbReference type="ARBA" id="ARBA00022842"/>
    </source>
</evidence>
<evidence type="ECO:0000256" key="4">
    <source>
        <dbReference type="ARBA" id="ARBA00022679"/>
    </source>
</evidence>
<comment type="caution">
    <text evidence="12">The sequence shown here is derived from an EMBL/GenBank/DDBJ whole genome shotgun (WGS) entry which is preliminary data.</text>
</comment>
<dbReference type="GO" id="GO:0052381">
    <property type="term" value="F:tRNA dimethylallyltransferase activity"/>
    <property type="evidence" value="ECO:0007669"/>
    <property type="project" value="UniProtKB-UniRule"/>
</dbReference>
<dbReference type="AlphaFoldDB" id="A0A2M8EMH4"/>
<feature type="site" description="Interaction with substrate tRNA" evidence="10">
    <location>
        <position position="151"/>
    </location>
</feature>
<keyword evidence="6 10" id="KW-0547">Nucleotide-binding</keyword>
<dbReference type="EC" id="2.5.1.75" evidence="10"/>
<comment type="caution">
    <text evidence="10">Lacks conserved residue(s) required for the propagation of feature annotation.</text>
</comment>
<feature type="region of interest" description="Interaction with substrate tRNA" evidence="10">
    <location>
        <begin position="55"/>
        <end position="58"/>
    </location>
</feature>